<dbReference type="EMBL" id="JAJKFT010000010">
    <property type="protein sequence ID" value="MCC9630087.1"/>
    <property type="molecule type" value="Genomic_DNA"/>
</dbReference>
<evidence type="ECO:0000313" key="3">
    <source>
        <dbReference type="Proteomes" id="UP001139103"/>
    </source>
</evidence>
<gene>
    <name evidence="2" type="ORF">LOC68_16970</name>
</gene>
<accession>A0A9X1SHE3</accession>
<dbReference type="GO" id="GO:0005886">
    <property type="term" value="C:plasma membrane"/>
    <property type="evidence" value="ECO:0007669"/>
    <property type="project" value="TreeGrafter"/>
</dbReference>
<comment type="caution">
    <text evidence="2">The sequence shown here is derived from an EMBL/GenBank/DDBJ whole genome shotgun (WGS) entry which is preliminary data.</text>
</comment>
<evidence type="ECO:0000256" key="1">
    <source>
        <dbReference type="SAM" id="Phobius"/>
    </source>
</evidence>
<protein>
    <submittedName>
        <fullName evidence="2">HdeD family acid-resistance protein</fullName>
    </submittedName>
</protein>
<dbReference type="PANTHER" id="PTHR34989">
    <property type="entry name" value="PROTEIN HDED"/>
    <property type="match status" value="1"/>
</dbReference>
<organism evidence="2 3">
    <name type="scientific">Blastopirellula sediminis</name>
    <dbReference type="NCBI Taxonomy" id="2894196"/>
    <lineage>
        <taxon>Bacteria</taxon>
        <taxon>Pseudomonadati</taxon>
        <taxon>Planctomycetota</taxon>
        <taxon>Planctomycetia</taxon>
        <taxon>Pirellulales</taxon>
        <taxon>Pirellulaceae</taxon>
        <taxon>Blastopirellula</taxon>
    </lineage>
</organism>
<keyword evidence="3" id="KW-1185">Reference proteome</keyword>
<evidence type="ECO:0000313" key="2">
    <source>
        <dbReference type="EMBL" id="MCC9630087.1"/>
    </source>
</evidence>
<keyword evidence="1" id="KW-0472">Membrane</keyword>
<feature type="transmembrane region" description="Helical" evidence="1">
    <location>
        <begin position="106"/>
        <end position="128"/>
    </location>
</feature>
<dbReference type="PANTHER" id="PTHR34989:SF1">
    <property type="entry name" value="PROTEIN HDED"/>
    <property type="match status" value="1"/>
</dbReference>
<dbReference type="InterPro" id="IPR005325">
    <property type="entry name" value="DUF308_memb"/>
</dbReference>
<sequence length="194" mass="21015">MSDPTTNLPSEIRHELHELRKDWWWFLLLGIGLIVLGLVALGSCFVTSLAVVVFFGLLLVIGGAVQVASAFWAGRWSGMLLSLLLGIFYIVTGVLMIDAPIEAMQAIVLLIAAFLIVGGLFRIVAALAVRFPAWGWQLLSGAVSVLLGLMINKGWPDNSVFIIGLFLGIELIFSGWYWVMLSIGVRSLPAGSDS</sequence>
<feature type="transmembrane region" description="Helical" evidence="1">
    <location>
        <begin position="49"/>
        <end position="73"/>
    </location>
</feature>
<feature type="transmembrane region" description="Helical" evidence="1">
    <location>
        <begin position="159"/>
        <end position="179"/>
    </location>
</feature>
<dbReference type="Proteomes" id="UP001139103">
    <property type="component" value="Unassembled WGS sequence"/>
</dbReference>
<dbReference type="Pfam" id="PF03729">
    <property type="entry name" value="DUF308"/>
    <property type="match status" value="1"/>
</dbReference>
<keyword evidence="1" id="KW-0812">Transmembrane</keyword>
<feature type="transmembrane region" description="Helical" evidence="1">
    <location>
        <begin position="79"/>
        <end position="99"/>
    </location>
</feature>
<reference evidence="2" key="1">
    <citation type="submission" date="2021-11" db="EMBL/GenBank/DDBJ databases">
        <title>Genome sequence.</title>
        <authorList>
            <person name="Sun Q."/>
        </authorList>
    </citation>
    <scope>NUCLEOTIDE SEQUENCE</scope>
    <source>
        <strain evidence="2">JC732</strain>
    </source>
</reference>
<dbReference type="RefSeq" id="WP_230220926.1">
    <property type="nucleotide sequence ID" value="NZ_JAJKFT010000010.1"/>
</dbReference>
<keyword evidence="1" id="KW-1133">Transmembrane helix</keyword>
<proteinExistence type="predicted"/>
<feature type="transmembrane region" description="Helical" evidence="1">
    <location>
        <begin position="23"/>
        <end position="42"/>
    </location>
</feature>
<feature type="transmembrane region" description="Helical" evidence="1">
    <location>
        <begin position="134"/>
        <end position="152"/>
    </location>
</feature>
<dbReference type="AlphaFoldDB" id="A0A9X1SHE3"/>
<dbReference type="InterPro" id="IPR052712">
    <property type="entry name" value="Acid_resist_chaperone_HdeD"/>
</dbReference>
<name>A0A9X1SHE3_9BACT</name>